<organism evidence="1 2">
    <name type="scientific">Parelaphostrongylus tenuis</name>
    <name type="common">Meningeal worm</name>
    <dbReference type="NCBI Taxonomy" id="148309"/>
    <lineage>
        <taxon>Eukaryota</taxon>
        <taxon>Metazoa</taxon>
        <taxon>Ecdysozoa</taxon>
        <taxon>Nematoda</taxon>
        <taxon>Chromadorea</taxon>
        <taxon>Rhabditida</taxon>
        <taxon>Rhabditina</taxon>
        <taxon>Rhabditomorpha</taxon>
        <taxon>Strongyloidea</taxon>
        <taxon>Metastrongylidae</taxon>
        <taxon>Parelaphostrongylus</taxon>
    </lineage>
</organism>
<dbReference type="Proteomes" id="UP001196413">
    <property type="component" value="Unassembled WGS sequence"/>
</dbReference>
<accession>A0AAD5QY20</accession>
<keyword evidence="2" id="KW-1185">Reference proteome</keyword>
<gene>
    <name evidence="1" type="ORF">KIN20_026424</name>
</gene>
<protein>
    <submittedName>
        <fullName evidence="1">Uncharacterized protein</fullName>
    </submittedName>
</protein>
<sequence>MKLANYAYGEILKATLNRSLYHSLTNYALVYNKHSVHPLLLCSPLVSKLEPSKEAQKEAIK</sequence>
<proteinExistence type="predicted"/>
<dbReference type="AlphaFoldDB" id="A0AAD5QY20"/>
<comment type="caution">
    <text evidence="1">The sequence shown here is derived from an EMBL/GenBank/DDBJ whole genome shotgun (WGS) entry which is preliminary data.</text>
</comment>
<reference evidence="1" key="1">
    <citation type="submission" date="2021-06" db="EMBL/GenBank/DDBJ databases">
        <title>Parelaphostrongylus tenuis whole genome reference sequence.</title>
        <authorList>
            <person name="Garwood T.J."/>
            <person name="Larsen P.A."/>
            <person name="Fountain-Jones N.M."/>
            <person name="Garbe J.R."/>
            <person name="Macchietto M.G."/>
            <person name="Kania S.A."/>
            <person name="Gerhold R.W."/>
            <person name="Richards J.E."/>
            <person name="Wolf T.M."/>
        </authorList>
    </citation>
    <scope>NUCLEOTIDE SEQUENCE</scope>
    <source>
        <strain evidence="1">MNPRO001-30</strain>
        <tissue evidence="1">Meninges</tissue>
    </source>
</reference>
<evidence type="ECO:0000313" key="2">
    <source>
        <dbReference type="Proteomes" id="UP001196413"/>
    </source>
</evidence>
<dbReference type="EMBL" id="JAHQIW010005410">
    <property type="protein sequence ID" value="KAJ1365937.1"/>
    <property type="molecule type" value="Genomic_DNA"/>
</dbReference>
<evidence type="ECO:0000313" key="1">
    <source>
        <dbReference type="EMBL" id="KAJ1365937.1"/>
    </source>
</evidence>
<name>A0AAD5QY20_PARTN</name>